<dbReference type="EMBL" id="CADEBC010000135">
    <property type="protein sequence ID" value="CAB3223423.1"/>
    <property type="molecule type" value="Genomic_DNA"/>
</dbReference>
<gene>
    <name evidence="2" type="ORF">APLA_LOCUS12158</name>
    <name evidence="1" type="ORF">APLA_LOCUS1633</name>
</gene>
<organism evidence="1 3">
    <name type="scientific">Arctia plantaginis</name>
    <name type="common">Wood tiger moth</name>
    <name type="synonym">Phalaena plantaginis</name>
    <dbReference type="NCBI Taxonomy" id="874455"/>
    <lineage>
        <taxon>Eukaryota</taxon>
        <taxon>Metazoa</taxon>
        <taxon>Ecdysozoa</taxon>
        <taxon>Arthropoda</taxon>
        <taxon>Hexapoda</taxon>
        <taxon>Insecta</taxon>
        <taxon>Pterygota</taxon>
        <taxon>Neoptera</taxon>
        <taxon>Endopterygota</taxon>
        <taxon>Lepidoptera</taxon>
        <taxon>Glossata</taxon>
        <taxon>Ditrysia</taxon>
        <taxon>Noctuoidea</taxon>
        <taxon>Erebidae</taxon>
        <taxon>Arctiinae</taxon>
        <taxon>Arctia</taxon>
    </lineage>
</organism>
<proteinExistence type="predicted"/>
<comment type="caution">
    <text evidence="1">The sequence shown here is derived from an EMBL/GenBank/DDBJ whole genome shotgun (WGS) entry which is preliminary data.</text>
</comment>
<dbReference type="Proteomes" id="UP000494106">
    <property type="component" value="Unassembled WGS sequence"/>
</dbReference>
<evidence type="ECO:0000313" key="4">
    <source>
        <dbReference type="Proteomes" id="UP000494256"/>
    </source>
</evidence>
<protein>
    <submittedName>
        <fullName evidence="1">Uncharacterized protein</fullName>
    </submittedName>
</protein>
<reference evidence="3 4" key="1">
    <citation type="submission" date="2020-04" db="EMBL/GenBank/DDBJ databases">
        <authorList>
            <person name="Wallbank WR R."/>
            <person name="Pardo Diaz C."/>
            <person name="Kozak K."/>
            <person name="Martin S."/>
            <person name="Jiggins C."/>
            <person name="Moest M."/>
            <person name="Warren A I."/>
            <person name="Byers J.R.P. K."/>
            <person name="Montejo-Kovacevich G."/>
            <person name="Yen C E."/>
        </authorList>
    </citation>
    <scope>NUCLEOTIDE SEQUENCE [LARGE SCALE GENOMIC DNA]</scope>
</reference>
<evidence type="ECO:0000313" key="2">
    <source>
        <dbReference type="EMBL" id="CAB3247859.1"/>
    </source>
</evidence>
<evidence type="ECO:0000313" key="1">
    <source>
        <dbReference type="EMBL" id="CAB3223423.1"/>
    </source>
</evidence>
<dbReference type="OrthoDB" id="7390722at2759"/>
<dbReference type="AlphaFoldDB" id="A0A8S0YWL2"/>
<sequence>MKLSKMCIIFSYIKHSSRCSEVSIRRFPVLNVLEDFGAMAEEDHFVKEMGWHVVHAAEPHRATARRPPFHL</sequence>
<keyword evidence="3" id="KW-1185">Reference proteome</keyword>
<name>A0A8S0YWL2_ARCPL</name>
<evidence type="ECO:0000313" key="3">
    <source>
        <dbReference type="Proteomes" id="UP000494106"/>
    </source>
</evidence>
<dbReference type="EMBL" id="CADEBD010000337">
    <property type="protein sequence ID" value="CAB3247859.1"/>
    <property type="molecule type" value="Genomic_DNA"/>
</dbReference>
<dbReference type="Proteomes" id="UP000494256">
    <property type="component" value="Unassembled WGS sequence"/>
</dbReference>
<accession>A0A8S0YWL2</accession>